<proteinExistence type="predicted"/>
<dbReference type="EMBL" id="KV784376">
    <property type="protein sequence ID" value="OEU09255.1"/>
    <property type="molecule type" value="Genomic_DNA"/>
</dbReference>
<dbReference type="InParanoid" id="A0A1E7ETY2"/>
<keyword evidence="5" id="KW-0809">Transit peptide</keyword>
<accession>A0A1E7ETY2</accession>
<keyword evidence="2" id="KW-0150">Chloroplast</keyword>
<evidence type="ECO:0000256" key="8">
    <source>
        <dbReference type="SAM" id="MobiDB-lite"/>
    </source>
</evidence>
<evidence type="ECO:0000256" key="2">
    <source>
        <dbReference type="ARBA" id="ARBA00022528"/>
    </source>
</evidence>
<feature type="region of interest" description="Disordered" evidence="8">
    <location>
        <begin position="1"/>
        <end position="35"/>
    </location>
</feature>
<keyword evidence="3" id="KW-0934">Plastid</keyword>
<dbReference type="Pfam" id="PF01764">
    <property type="entry name" value="Lipase_3"/>
    <property type="match status" value="1"/>
</dbReference>
<evidence type="ECO:0000256" key="4">
    <source>
        <dbReference type="ARBA" id="ARBA00022801"/>
    </source>
</evidence>
<feature type="compositionally biased region" description="Polar residues" evidence="8">
    <location>
        <begin position="94"/>
        <end position="110"/>
    </location>
</feature>
<keyword evidence="7" id="KW-0443">Lipid metabolism</keyword>
<feature type="domain" description="Fungal lipase-type" evidence="9">
    <location>
        <begin position="443"/>
        <end position="519"/>
    </location>
</feature>
<dbReference type="PANTHER" id="PTHR31403">
    <property type="entry name" value="PHOSPHOLIPASE A1-IBETA2, CHLOROPLASTIC"/>
    <property type="match status" value="1"/>
</dbReference>
<evidence type="ECO:0000259" key="9">
    <source>
        <dbReference type="Pfam" id="PF01764"/>
    </source>
</evidence>
<organism evidence="10 11">
    <name type="scientific">Fragilariopsis cylindrus CCMP1102</name>
    <dbReference type="NCBI Taxonomy" id="635003"/>
    <lineage>
        <taxon>Eukaryota</taxon>
        <taxon>Sar</taxon>
        <taxon>Stramenopiles</taxon>
        <taxon>Ochrophyta</taxon>
        <taxon>Bacillariophyta</taxon>
        <taxon>Bacillariophyceae</taxon>
        <taxon>Bacillariophycidae</taxon>
        <taxon>Bacillariales</taxon>
        <taxon>Bacillariaceae</taxon>
        <taxon>Fragilariopsis</taxon>
    </lineage>
</organism>
<feature type="region of interest" description="Disordered" evidence="8">
    <location>
        <begin position="76"/>
        <end position="157"/>
    </location>
</feature>
<dbReference type="Gene3D" id="3.40.50.1820">
    <property type="entry name" value="alpha/beta hydrolase"/>
    <property type="match status" value="1"/>
</dbReference>
<dbReference type="KEGG" id="fcy:FRACYDRAFT_248590"/>
<dbReference type="AlphaFoldDB" id="A0A1E7ETY2"/>
<keyword evidence="6" id="KW-0442">Lipid degradation</keyword>
<keyword evidence="4" id="KW-0378">Hydrolase</keyword>
<dbReference type="GO" id="GO:0009507">
    <property type="term" value="C:chloroplast"/>
    <property type="evidence" value="ECO:0007669"/>
    <property type="project" value="UniProtKB-SubCell"/>
</dbReference>
<dbReference type="SUPFAM" id="SSF53474">
    <property type="entry name" value="alpha/beta-Hydrolases"/>
    <property type="match status" value="1"/>
</dbReference>
<sequence length="559" mass="63271">MSQSRSHNPFEDEDEDLQQHQQQQQQHRDSLKCTKMRQGRSAPLVFSNNPFNDDDAVAVDRNLKQDFFDRVTNLRSPSVASEMSPLLPDDLSRGYQSSNGTTSPSNMSINRTRRRLTIPTKIFTGSPQGKKPSTPRRGRNNNNSSNNSNNSNINSNNDKNNIILKELASGNDHEQNIHMEYKFILLEDLGTAASWLILGAFSQFPIQHIYNASSPFQDDMYQIYKDLCIDRNTQKRGLVSVGPYIPVFCGELACWLNEASWQAYYSPVGSPEMKHRDDFYGWMRLDTIGLQLEGYVHDERTNTQAYIATNSAPQVEGEEDSVIVIAFRGTSNTTNMQVDLRMRQVPLLDQITGIGNTPFRIFPDRFEVHDEDGGIWDTAQTKPVDQREHIKCVNCWTEVNPPCTPTHTTGTLPHREERQRTPGGISKETVDILKAAPLARDTFPMVHEGFQDAYSEIRKQIFDLFLPVLQRQLAKSLRSQNNLDAAAKKEPLALPKIYCTGHSLGGSLAQLFALDLAANCELILQLQHQVHPSTLTASHRWSIPTHIRGLALFRFANIY</sequence>
<evidence type="ECO:0000256" key="7">
    <source>
        <dbReference type="ARBA" id="ARBA00023098"/>
    </source>
</evidence>
<reference evidence="10 11" key="1">
    <citation type="submission" date="2016-09" db="EMBL/GenBank/DDBJ databases">
        <title>Extensive genetic diversity and differential bi-allelic expression allows diatom success in the polar Southern Ocean.</title>
        <authorList>
            <consortium name="DOE Joint Genome Institute"/>
            <person name="Mock T."/>
            <person name="Otillar R.P."/>
            <person name="Strauss J."/>
            <person name="Dupont C."/>
            <person name="Frickenhaus S."/>
            <person name="Maumus F."/>
            <person name="Mcmullan M."/>
            <person name="Sanges R."/>
            <person name="Schmutz J."/>
            <person name="Toseland A."/>
            <person name="Valas R."/>
            <person name="Veluchamy A."/>
            <person name="Ward B.J."/>
            <person name="Allen A."/>
            <person name="Barry K."/>
            <person name="Falciatore A."/>
            <person name="Ferrante M."/>
            <person name="Fortunato A.E."/>
            <person name="Gloeckner G."/>
            <person name="Gruber A."/>
            <person name="Hipkin R."/>
            <person name="Janech M."/>
            <person name="Kroth P."/>
            <person name="Leese F."/>
            <person name="Lindquist E."/>
            <person name="Lyon B.R."/>
            <person name="Martin J."/>
            <person name="Mayer C."/>
            <person name="Parker M."/>
            <person name="Quesneville H."/>
            <person name="Raymond J."/>
            <person name="Uhlig C."/>
            <person name="Valentin K.U."/>
            <person name="Worden A.Z."/>
            <person name="Armbrust E.V."/>
            <person name="Bowler C."/>
            <person name="Green B."/>
            <person name="Moulton V."/>
            <person name="Van Oosterhout C."/>
            <person name="Grigoriev I."/>
        </authorList>
    </citation>
    <scope>NUCLEOTIDE SEQUENCE [LARGE SCALE GENOMIC DNA]</scope>
    <source>
        <strain evidence="10 11">CCMP1102</strain>
    </source>
</reference>
<evidence type="ECO:0000256" key="1">
    <source>
        <dbReference type="ARBA" id="ARBA00004229"/>
    </source>
</evidence>
<comment type="subcellular location">
    <subcellularLocation>
        <location evidence="1">Plastid</location>
        <location evidence="1">Chloroplast</location>
    </subcellularLocation>
</comment>
<name>A0A1E7ETY2_9STRA</name>
<dbReference type="GO" id="GO:0004620">
    <property type="term" value="F:phospholipase activity"/>
    <property type="evidence" value="ECO:0007669"/>
    <property type="project" value="UniProtKB-ARBA"/>
</dbReference>
<protein>
    <recommendedName>
        <fullName evidence="9">Fungal lipase-type domain-containing protein</fullName>
    </recommendedName>
</protein>
<keyword evidence="11" id="KW-1185">Reference proteome</keyword>
<dbReference type="GO" id="GO:0016042">
    <property type="term" value="P:lipid catabolic process"/>
    <property type="evidence" value="ECO:0007669"/>
    <property type="project" value="UniProtKB-KW"/>
</dbReference>
<feature type="compositionally biased region" description="Low complexity" evidence="8">
    <location>
        <begin position="140"/>
        <end position="157"/>
    </location>
</feature>
<evidence type="ECO:0000256" key="5">
    <source>
        <dbReference type="ARBA" id="ARBA00022946"/>
    </source>
</evidence>
<evidence type="ECO:0000313" key="10">
    <source>
        <dbReference type="EMBL" id="OEU09255.1"/>
    </source>
</evidence>
<dbReference type="Proteomes" id="UP000095751">
    <property type="component" value="Unassembled WGS sequence"/>
</dbReference>
<dbReference type="PANTHER" id="PTHR31403:SF7">
    <property type="entry name" value="PHOSPHOLIPASE A1-IGAMMA3, CHLOROPLASTIC"/>
    <property type="match status" value="1"/>
</dbReference>
<evidence type="ECO:0000256" key="3">
    <source>
        <dbReference type="ARBA" id="ARBA00022640"/>
    </source>
</evidence>
<dbReference type="OrthoDB" id="48776at2759"/>
<dbReference type="InterPro" id="IPR002921">
    <property type="entry name" value="Fungal_lipase-type"/>
</dbReference>
<evidence type="ECO:0000313" key="11">
    <source>
        <dbReference type="Proteomes" id="UP000095751"/>
    </source>
</evidence>
<evidence type="ECO:0000256" key="6">
    <source>
        <dbReference type="ARBA" id="ARBA00022963"/>
    </source>
</evidence>
<dbReference type="InterPro" id="IPR029058">
    <property type="entry name" value="AB_hydrolase_fold"/>
</dbReference>
<gene>
    <name evidence="10" type="ORF">FRACYDRAFT_248590</name>
</gene>